<dbReference type="HAMAP" id="MF_00171">
    <property type="entry name" value="TruA"/>
    <property type="match status" value="1"/>
</dbReference>
<evidence type="ECO:0000256" key="3">
    <source>
        <dbReference type="ARBA" id="ARBA00023235"/>
    </source>
</evidence>
<dbReference type="Gene3D" id="3.30.70.660">
    <property type="entry name" value="Pseudouridine synthase I, catalytic domain, C-terminal subdomain"/>
    <property type="match status" value="1"/>
</dbReference>
<dbReference type="PANTHER" id="PTHR11142">
    <property type="entry name" value="PSEUDOURIDYLATE SYNTHASE"/>
    <property type="match status" value="1"/>
</dbReference>
<evidence type="ECO:0000259" key="4">
    <source>
        <dbReference type="Pfam" id="PF01416"/>
    </source>
</evidence>
<dbReference type="Gene3D" id="3.30.70.580">
    <property type="entry name" value="Pseudouridine synthase I, catalytic domain, N-terminal subdomain"/>
    <property type="match status" value="1"/>
</dbReference>
<dbReference type="InterPro" id="IPR001406">
    <property type="entry name" value="PsdUridine_synth_TruA"/>
</dbReference>
<accession>A0A382KMC4</accession>
<evidence type="ECO:0000313" key="5">
    <source>
        <dbReference type="EMBL" id="SVC24725.1"/>
    </source>
</evidence>
<reference evidence="5" key="1">
    <citation type="submission" date="2018-05" db="EMBL/GenBank/DDBJ databases">
        <authorList>
            <person name="Lanie J.A."/>
            <person name="Ng W.-L."/>
            <person name="Kazmierczak K.M."/>
            <person name="Andrzejewski T.M."/>
            <person name="Davidsen T.M."/>
            <person name="Wayne K.J."/>
            <person name="Tettelin H."/>
            <person name="Glass J.I."/>
            <person name="Rusch D."/>
            <person name="Podicherti R."/>
            <person name="Tsui H.-C.T."/>
            <person name="Winkler M.E."/>
        </authorList>
    </citation>
    <scope>NUCLEOTIDE SEQUENCE</scope>
</reference>
<name>A0A382KMC4_9ZZZZ</name>
<feature type="domain" description="Pseudouridine synthase I TruA alpha/beta" evidence="4">
    <location>
        <begin position="157"/>
        <end position="249"/>
    </location>
</feature>
<proteinExistence type="inferred from homology"/>
<protein>
    <recommendedName>
        <fullName evidence="4">Pseudouridine synthase I TruA alpha/beta domain-containing protein</fullName>
    </recommendedName>
</protein>
<dbReference type="Pfam" id="PF01416">
    <property type="entry name" value="PseudoU_synth_1"/>
    <property type="match status" value="2"/>
</dbReference>
<dbReference type="InterPro" id="IPR020103">
    <property type="entry name" value="PsdUridine_synth_cat_dom_sf"/>
</dbReference>
<dbReference type="EMBL" id="UINC01081150">
    <property type="protein sequence ID" value="SVC24725.1"/>
    <property type="molecule type" value="Genomic_DNA"/>
</dbReference>
<dbReference type="InterPro" id="IPR020097">
    <property type="entry name" value="PsdUridine_synth_TruA_a/b_dom"/>
</dbReference>
<dbReference type="InterPro" id="IPR020094">
    <property type="entry name" value="TruA/RsuA/RluB/E/F_N"/>
</dbReference>
<dbReference type="GO" id="GO:0003723">
    <property type="term" value="F:RNA binding"/>
    <property type="evidence" value="ECO:0007669"/>
    <property type="project" value="InterPro"/>
</dbReference>
<dbReference type="GO" id="GO:0031119">
    <property type="term" value="P:tRNA pseudouridine synthesis"/>
    <property type="evidence" value="ECO:0007669"/>
    <property type="project" value="TreeGrafter"/>
</dbReference>
<dbReference type="FunFam" id="3.30.70.580:FF:000001">
    <property type="entry name" value="tRNA pseudouridine synthase A"/>
    <property type="match status" value="1"/>
</dbReference>
<keyword evidence="3" id="KW-0413">Isomerase</keyword>
<dbReference type="GO" id="GO:0009982">
    <property type="term" value="F:pseudouridine synthase activity"/>
    <property type="evidence" value="ECO:0007669"/>
    <property type="project" value="InterPro"/>
</dbReference>
<evidence type="ECO:0000256" key="2">
    <source>
        <dbReference type="ARBA" id="ARBA00022694"/>
    </source>
</evidence>
<comment type="similarity">
    <text evidence="1">Belongs to the tRNA pseudouridine synthase TruA family.</text>
</comment>
<evidence type="ECO:0000256" key="1">
    <source>
        <dbReference type="ARBA" id="ARBA00009375"/>
    </source>
</evidence>
<dbReference type="NCBIfam" id="TIGR00071">
    <property type="entry name" value="hisT_truA"/>
    <property type="match status" value="1"/>
</dbReference>
<dbReference type="PANTHER" id="PTHR11142:SF0">
    <property type="entry name" value="TRNA PSEUDOURIDINE SYNTHASE-LIKE 1"/>
    <property type="match status" value="1"/>
</dbReference>
<dbReference type="InterPro" id="IPR020095">
    <property type="entry name" value="PsdUridine_synth_TruA_C"/>
</dbReference>
<keyword evidence="2" id="KW-0819">tRNA processing</keyword>
<dbReference type="SUPFAM" id="SSF55120">
    <property type="entry name" value="Pseudouridine synthase"/>
    <property type="match status" value="1"/>
</dbReference>
<organism evidence="5">
    <name type="scientific">marine metagenome</name>
    <dbReference type="NCBI Taxonomy" id="408172"/>
    <lineage>
        <taxon>unclassified sequences</taxon>
        <taxon>metagenomes</taxon>
        <taxon>ecological metagenomes</taxon>
    </lineage>
</organism>
<feature type="domain" description="Pseudouridine synthase I TruA alpha/beta" evidence="4">
    <location>
        <begin position="11"/>
        <end position="105"/>
    </location>
</feature>
<sequence length="255" mass="28232">MNDKSTVRFAATVSYDGADFYGSQRQPEIRTVQGEIEAATSDLFNTVTPVSLAGRTDAGVHAWGQVASFEAMTSLSAETVERALGARLPDDIAIRNLKLVPSDFDPRRWAESRWYRYTLLASDNKFPLFRTFAWRVGAALDIENMSEAASFLTDIQDFRSCSGPVDLGRSTQRNVTSAKFACRDCWIWFDITANAFLPQMVRRIMGALVRVGKESLSLDEFSNLLREGDVASVGPVAPPHGLALQKVTYARGYQS</sequence>
<dbReference type="AlphaFoldDB" id="A0A382KMC4"/>
<gene>
    <name evidence="5" type="ORF">METZ01_LOCUS277579</name>
</gene>
<dbReference type="CDD" id="cd02570">
    <property type="entry name" value="PseudoU_synth_EcTruA"/>
    <property type="match status" value="1"/>
</dbReference>
<dbReference type="PIRSF" id="PIRSF001430">
    <property type="entry name" value="tRNA_psdUrid_synth"/>
    <property type="match status" value="1"/>
</dbReference>